<dbReference type="Proteomes" id="UP000010798">
    <property type="component" value="Chromosome"/>
</dbReference>
<gene>
    <name evidence="1" type="ordered locus">Sinac_3598</name>
</gene>
<evidence type="ECO:0000313" key="1">
    <source>
        <dbReference type="EMBL" id="AGA27848.1"/>
    </source>
</evidence>
<sequence length="247" mass="28341">MNRYTSDADDFYINMNLNTEMELPTSRDTVLHYFEQMKKAFPDLHNFFTRESGDLVLEGDKEEESYRWLAIEPKRLCSGQINPETAEDAYRQHEMVLEMAPHLLTISVLDCEALDLMYGFDFTYEGNHDEIVAEALGLGPGLEGMLERPGARVLNYEPSITLALDESCRLQCRISVETRTNAFQVRTGEFPEDQISVFFTIRQYWGGGPDQSYLDSFRRQCAIGEDFVQNKIIPRIVQPLAQAIASR</sequence>
<accession>L0DGA4</accession>
<dbReference type="KEGG" id="saci:Sinac_3598"/>
<proteinExistence type="predicted"/>
<keyword evidence="2" id="KW-1185">Reference proteome</keyword>
<protein>
    <recommendedName>
        <fullName evidence="3">TIGR04255 family protein</fullName>
    </recommendedName>
</protein>
<dbReference type="RefSeq" id="WP_015246991.1">
    <property type="nucleotide sequence ID" value="NC_019892.1"/>
</dbReference>
<evidence type="ECO:0000313" key="2">
    <source>
        <dbReference type="Proteomes" id="UP000010798"/>
    </source>
</evidence>
<dbReference type="STRING" id="886293.Sinac_3598"/>
<dbReference type="AlphaFoldDB" id="L0DGA4"/>
<dbReference type="EMBL" id="CP003364">
    <property type="protein sequence ID" value="AGA27848.1"/>
    <property type="molecule type" value="Genomic_DNA"/>
</dbReference>
<evidence type="ECO:0008006" key="3">
    <source>
        <dbReference type="Google" id="ProtNLM"/>
    </source>
</evidence>
<dbReference type="HOGENOM" id="CLU_1128253_0_0_0"/>
<dbReference type="eggNOG" id="ENOG502ZCDM">
    <property type="taxonomic scope" value="Bacteria"/>
</dbReference>
<name>L0DGA4_SINAD</name>
<dbReference type="OrthoDB" id="250042at2"/>
<reference evidence="1 2" key="1">
    <citation type="submission" date="2012-02" db="EMBL/GenBank/DDBJ databases">
        <title>Complete sequence of chromosome of Singulisphaera acidiphila DSM 18658.</title>
        <authorList>
            <consortium name="US DOE Joint Genome Institute (JGI-PGF)"/>
            <person name="Lucas S."/>
            <person name="Copeland A."/>
            <person name="Lapidus A."/>
            <person name="Glavina del Rio T."/>
            <person name="Dalin E."/>
            <person name="Tice H."/>
            <person name="Bruce D."/>
            <person name="Goodwin L."/>
            <person name="Pitluck S."/>
            <person name="Peters L."/>
            <person name="Ovchinnikova G."/>
            <person name="Chertkov O."/>
            <person name="Kyrpides N."/>
            <person name="Mavromatis K."/>
            <person name="Ivanova N."/>
            <person name="Brettin T."/>
            <person name="Detter J.C."/>
            <person name="Han C."/>
            <person name="Larimer F."/>
            <person name="Land M."/>
            <person name="Hauser L."/>
            <person name="Markowitz V."/>
            <person name="Cheng J.-F."/>
            <person name="Hugenholtz P."/>
            <person name="Woyke T."/>
            <person name="Wu D."/>
            <person name="Tindall B."/>
            <person name="Pomrenke H."/>
            <person name="Brambilla E."/>
            <person name="Klenk H.-P."/>
            <person name="Eisen J.A."/>
        </authorList>
    </citation>
    <scope>NUCLEOTIDE SEQUENCE [LARGE SCALE GENOMIC DNA]</scope>
    <source>
        <strain evidence="2">ATCC BAA-1392 / DSM 18658 / VKM B-2454 / MOB10</strain>
    </source>
</reference>
<organism evidence="1 2">
    <name type="scientific">Singulisphaera acidiphila (strain ATCC BAA-1392 / DSM 18658 / VKM B-2454 / MOB10)</name>
    <dbReference type="NCBI Taxonomy" id="886293"/>
    <lineage>
        <taxon>Bacteria</taxon>
        <taxon>Pseudomonadati</taxon>
        <taxon>Planctomycetota</taxon>
        <taxon>Planctomycetia</taxon>
        <taxon>Isosphaerales</taxon>
        <taxon>Isosphaeraceae</taxon>
        <taxon>Singulisphaera</taxon>
    </lineage>
</organism>